<comment type="caution">
    <text evidence="2">The sequence shown here is derived from an EMBL/GenBank/DDBJ whole genome shotgun (WGS) entry which is preliminary data.</text>
</comment>
<dbReference type="Proteomes" id="UP000004324">
    <property type="component" value="Unassembled WGS sequence"/>
</dbReference>
<dbReference type="AlphaFoldDB" id="I8RLL7"/>
<dbReference type="Pfam" id="PF13487">
    <property type="entry name" value="HD_5"/>
    <property type="match status" value="1"/>
</dbReference>
<evidence type="ECO:0000313" key="2">
    <source>
        <dbReference type="EMBL" id="EIW19530.1"/>
    </source>
</evidence>
<dbReference type="InterPro" id="IPR003607">
    <property type="entry name" value="HD/PDEase_dom"/>
</dbReference>
<proteinExistence type="predicted"/>
<reference evidence="2 3" key="1">
    <citation type="journal article" date="2012" name="J. Bacteriol.">
        <title>Draft Genome Sequences for Two Metal-Reducing Pelosinus fermentans Strains Isolated from a Cr(VI)-Contaminated Site and for Type Strain R7.</title>
        <authorList>
            <person name="Brown S.D."/>
            <person name="Podar M."/>
            <person name="Klingeman D.M."/>
            <person name="Johnson C.M."/>
            <person name="Yang Z.K."/>
            <person name="Utturkar S.M."/>
            <person name="Land M.L."/>
            <person name="Mosher J.J."/>
            <person name="Hurt R.A.Jr."/>
            <person name="Phelps T.J."/>
            <person name="Palumbo A.V."/>
            <person name="Arkin A.P."/>
            <person name="Hazen T.C."/>
            <person name="Elias D.A."/>
        </authorList>
    </citation>
    <scope>NUCLEOTIDE SEQUENCE [LARGE SCALE GENOMIC DNA]</scope>
    <source>
        <strain evidence="2 3">B4</strain>
    </source>
</reference>
<dbReference type="Gene3D" id="1.10.3210.10">
    <property type="entry name" value="Hypothetical protein af1432"/>
    <property type="match status" value="1"/>
</dbReference>
<dbReference type="SUPFAM" id="SSF109604">
    <property type="entry name" value="HD-domain/PDEase-like"/>
    <property type="match status" value="1"/>
</dbReference>
<dbReference type="PROSITE" id="PS51832">
    <property type="entry name" value="HD_GYP"/>
    <property type="match status" value="1"/>
</dbReference>
<evidence type="ECO:0000313" key="3">
    <source>
        <dbReference type="Proteomes" id="UP000004324"/>
    </source>
</evidence>
<sequence>MSYLHRSEIKLGMTLNQVLVSPDGNMVLGQGTVMNEYLLSCLRDWNVKGADVIQQAEVEFNLAEIERMISDIVVSLTDNASIETHLQSAAQVHSEIETELKGIFLRARYQGIIPLDTIISLVNMRIYPSLSRKDSFIQLHTDGAAEDYLYRHALDVAFLSGYLGRWLGYGDSEIWNLTLAGLLHDIGKTRIKFEMLSKPDKLNLEEFNIAKFHANYGYQLLAQTGIVPNVVLDAVIQHHERMDGSGYPYGRSGTEISMLARIVAVADVYDALISNRYYRKGVSPREAIKIMMFQMEGQLDTHVLACLIEYVGKLDGTNALLIFHDLAM</sequence>
<protein>
    <submittedName>
        <fullName evidence="2">Metal dependent phosphohydrolase</fullName>
    </submittedName>
</protein>
<keyword evidence="3" id="KW-1185">Reference proteome</keyword>
<dbReference type="RefSeq" id="WP_007932390.1">
    <property type="nucleotide sequence ID" value="NZ_AKVJ01000017.1"/>
</dbReference>
<organism evidence="2 3">
    <name type="scientific">Pelosinus fermentans B4</name>
    <dbReference type="NCBI Taxonomy" id="1149862"/>
    <lineage>
        <taxon>Bacteria</taxon>
        <taxon>Bacillati</taxon>
        <taxon>Bacillota</taxon>
        <taxon>Negativicutes</taxon>
        <taxon>Selenomonadales</taxon>
        <taxon>Sporomusaceae</taxon>
        <taxon>Pelosinus</taxon>
    </lineage>
</organism>
<dbReference type="GO" id="GO:0016787">
    <property type="term" value="F:hydrolase activity"/>
    <property type="evidence" value="ECO:0007669"/>
    <property type="project" value="UniProtKB-KW"/>
</dbReference>
<dbReference type="CDD" id="cd00077">
    <property type="entry name" value="HDc"/>
    <property type="match status" value="1"/>
</dbReference>
<dbReference type="SMART" id="SM00471">
    <property type="entry name" value="HDc"/>
    <property type="match status" value="1"/>
</dbReference>
<accession>I8RLL7</accession>
<dbReference type="EMBL" id="AKVJ01000017">
    <property type="protein sequence ID" value="EIW19530.1"/>
    <property type="molecule type" value="Genomic_DNA"/>
</dbReference>
<dbReference type="InterPro" id="IPR006675">
    <property type="entry name" value="HDIG_dom"/>
</dbReference>
<dbReference type="OrthoDB" id="1677843at2"/>
<dbReference type="PANTHER" id="PTHR43155:SF2">
    <property type="entry name" value="CYCLIC DI-GMP PHOSPHODIESTERASE PA4108"/>
    <property type="match status" value="1"/>
</dbReference>
<name>I8RLL7_9FIRM</name>
<gene>
    <name evidence="2" type="ORF">FB4_2713</name>
</gene>
<feature type="domain" description="HD-GYP" evidence="1">
    <location>
        <begin position="123"/>
        <end position="323"/>
    </location>
</feature>
<dbReference type="PANTHER" id="PTHR43155">
    <property type="entry name" value="CYCLIC DI-GMP PHOSPHODIESTERASE PA4108-RELATED"/>
    <property type="match status" value="1"/>
</dbReference>
<dbReference type="InterPro" id="IPR037522">
    <property type="entry name" value="HD_GYP_dom"/>
</dbReference>
<keyword evidence="2" id="KW-0378">Hydrolase</keyword>
<dbReference type="NCBIfam" id="TIGR00277">
    <property type="entry name" value="HDIG"/>
    <property type="match status" value="1"/>
</dbReference>
<dbReference type="PATRIC" id="fig|1149862.3.peg.1261"/>
<evidence type="ECO:0000259" key="1">
    <source>
        <dbReference type="PROSITE" id="PS51832"/>
    </source>
</evidence>